<feature type="coiled-coil region" evidence="7">
    <location>
        <begin position="283"/>
        <end position="310"/>
    </location>
</feature>
<dbReference type="AlphaFoldDB" id="A0AA38H1I5"/>
<dbReference type="InterPro" id="IPR001752">
    <property type="entry name" value="Kinesin_motor_dom"/>
</dbReference>
<dbReference type="PRINTS" id="PR00380">
    <property type="entry name" value="KINESINHEAVY"/>
</dbReference>
<evidence type="ECO:0000256" key="2">
    <source>
        <dbReference type="ARBA" id="ARBA00022840"/>
    </source>
</evidence>
<dbReference type="GO" id="GO:0005524">
    <property type="term" value="F:ATP binding"/>
    <property type="evidence" value="ECO:0007669"/>
    <property type="project" value="UniProtKB-UniRule"/>
</dbReference>
<dbReference type="GO" id="GO:0008017">
    <property type="term" value="F:microtubule binding"/>
    <property type="evidence" value="ECO:0007669"/>
    <property type="project" value="InterPro"/>
</dbReference>
<dbReference type="SMART" id="SM00129">
    <property type="entry name" value="KISc"/>
    <property type="match status" value="1"/>
</dbReference>
<organism evidence="9 10">
    <name type="scientific">Dioszegia hungarica</name>
    <dbReference type="NCBI Taxonomy" id="4972"/>
    <lineage>
        <taxon>Eukaryota</taxon>
        <taxon>Fungi</taxon>
        <taxon>Dikarya</taxon>
        <taxon>Basidiomycota</taxon>
        <taxon>Agaricomycotina</taxon>
        <taxon>Tremellomycetes</taxon>
        <taxon>Tremellales</taxon>
        <taxon>Bulleribasidiaceae</taxon>
        <taxon>Dioszegia</taxon>
    </lineage>
</organism>
<feature type="binding site" evidence="5">
    <location>
        <begin position="36"/>
        <end position="43"/>
    </location>
    <ligand>
        <name>ATP</name>
        <dbReference type="ChEBI" id="CHEBI:30616"/>
    </ligand>
</feature>
<evidence type="ECO:0000256" key="5">
    <source>
        <dbReference type="PROSITE-ProRule" id="PRU00283"/>
    </source>
</evidence>
<keyword evidence="1 5" id="KW-0547">Nucleotide-binding</keyword>
<protein>
    <recommendedName>
        <fullName evidence="6">Kinesin-like protein</fullName>
    </recommendedName>
</protein>
<evidence type="ECO:0000256" key="7">
    <source>
        <dbReference type="SAM" id="Coils"/>
    </source>
</evidence>
<name>A0AA38H1I5_9TREE</name>
<dbReference type="PANTHER" id="PTHR47968:SF75">
    <property type="entry name" value="CENTROMERE-ASSOCIATED PROTEIN E"/>
    <property type="match status" value="1"/>
</dbReference>
<dbReference type="RefSeq" id="XP_052941792.1">
    <property type="nucleotide sequence ID" value="XM_053086351.1"/>
</dbReference>
<evidence type="ECO:0000313" key="10">
    <source>
        <dbReference type="Proteomes" id="UP001164286"/>
    </source>
</evidence>
<keyword evidence="4 5" id="KW-0505">Motor protein</keyword>
<dbReference type="SUPFAM" id="SSF52540">
    <property type="entry name" value="P-loop containing nucleoside triphosphate hydrolases"/>
    <property type="match status" value="1"/>
</dbReference>
<reference evidence="9" key="1">
    <citation type="journal article" date="2022" name="G3 (Bethesda)">
        <title>High quality genome of the basidiomycete yeast Dioszegia hungarica PDD-24b-2 isolated from cloud water.</title>
        <authorList>
            <person name="Jarrige D."/>
            <person name="Haridas S."/>
            <person name="Bleykasten-Grosshans C."/>
            <person name="Joly M."/>
            <person name="Nadalig T."/>
            <person name="Sancelme M."/>
            <person name="Vuilleumier S."/>
            <person name="Grigoriev I.V."/>
            <person name="Amato P."/>
            <person name="Bringel F."/>
        </authorList>
    </citation>
    <scope>NUCLEOTIDE SEQUENCE</scope>
    <source>
        <strain evidence="9">PDD-24b-2</strain>
    </source>
</reference>
<dbReference type="PROSITE" id="PS00411">
    <property type="entry name" value="KINESIN_MOTOR_1"/>
    <property type="match status" value="1"/>
</dbReference>
<evidence type="ECO:0000259" key="8">
    <source>
        <dbReference type="PROSITE" id="PS50067"/>
    </source>
</evidence>
<feature type="domain" description="Kinesin motor" evidence="8">
    <location>
        <begin position="1"/>
        <end position="274"/>
    </location>
</feature>
<dbReference type="InterPro" id="IPR027640">
    <property type="entry name" value="Kinesin-like_fam"/>
</dbReference>
<evidence type="ECO:0000256" key="1">
    <source>
        <dbReference type="ARBA" id="ARBA00022741"/>
    </source>
</evidence>
<comment type="caution">
    <text evidence="9">The sequence shown here is derived from an EMBL/GenBank/DDBJ whole genome shotgun (WGS) entry which is preliminary data.</text>
</comment>
<dbReference type="InterPro" id="IPR027417">
    <property type="entry name" value="P-loop_NTPase"/>
</dbReference>
<dbReference type="Gene3D" id="3.40.850.10">
    <property type="entry name" value="Kinesin motor domain"/>
    <property type="match status" value="1"/>
</dbReference>
<dbReference type="GO" id="GO:0007018">
    <property type="term" value="P:microtubule-based movement"/>
    <property type="evidence" value="ECO:0007669"/>
    <property type="project" value="InterPro"/>
</dbReference>
<sequence>MLLKQPSKTPDLYSSQVAPLVEKAMNGFNSTVFAYGQTGSGKSFTMTGHPAELGIIPCAVDGVFDAITVDMDRAFLLRVSYIEIYNETLRDLLNFKKNKDAPAIHTNKGKVYVEPLVEEIVSTPQDVMKLLSKGNEGRKVGATDWNDRSSRSHCVFTIVIESRPRDGDGDDDIRLSRLNLIDLAGSEKAVSDLERRGEGKHINQSLLALREVINKLTEKKRSHIPYRNSKLTHLLENALGGDSNICVICTISAEEEHASETLETLKFAGRCSQVETKAKKNLLSSERALIRAKDAEIDELKNRLQHLVSDGVRLDAPSSSSHVSEVSCNMLRQYRKLTIPAGRLRRRPRE</sequence>
<dbReference type="GO" id="GO:0003777">
    <property type="term" value="F:microtubule motor activity"/>
    <property type="evidence" value="ECO:0007669"/>
    <property type="project" value="InterPro"/>
</dbReference>
<proteinExistence type="inferred from homology"/>
<accession>A0AA38H1I5</accession>
<comment type="similarity">
    <text evidence="5 6">Belongs to the TRAFAC class myosin-kinesin ATPase superfamily. Kinesin family.</text>
</comment>
<keyword evidence="3 7" id="KW-0175">Coiled coil</keyword>
<evidence type="ECO:0000256" key="4">
    <source>
        <dbReference type="ARBA" id="ARBA00023175"/>
    </source>
</evidence>
<dbReference type="InterPro" id="IPR019821">
    <property type="entry name" value="Kinesin_motor_CS"/>
</dbReference>
<dbReference type="Pfam" id="PF00225">
    <property type="entry name" value="Kinesin"/>
    <property type="match status" value="1"/>
</dbReference>
<dbReference type="GO" id="GO:0005874">
    <property type="term" value="C:microtubule"/>
    <property type="evidence" value="ECO:0007669"/>
    <property type="project" value="UniProtKB-KW"/>
</dbReference>
<dbReference type="EMBL" id="JAKWFO010000016">
    <property type="protein sequence ID" value="KAI9632015.1"/>
    <property type="molecule type" value="Genomic_DNA"/>
</dbReference>
<dbReference type="InterPro" id="IPR036961">
    <property type="entry name" value="Kinesin_motor_dom_sf"/>
</dbReference>
<keyword evidence="10" id="KW-1185">Reference proteome</keyword>
<keyword evidence="6" id="KW-0493">Microtubule</keyword>
<dbReference type="PANTHER" id="PTHR47968">
    <property type="entry name" value="CENTROMERE PROTEIN E"/>
    <property type="match status" value="1"/>
</dbReference>
<dbReference type="Proteomes" id="UP001164286">
    <property type="component" value="Unassembled WGS sequence"/>
</dbReference>
<gene>
    <name evidence="9" type="ORF">MKK02DRAFT_21020</name>
</gene>
<evidence type="ECO:0000256" key="3">
    <source>
        <dbReference type="ARBA" id="ARBA00023054"/>
    </source>
</evidence>
<dbReference type="PROSITE" id="PS50067">
    <property type="entry name" value="KINESIN_MOTOR_2"/>
    <property type="match status" value="1"/>
</dbReference>
<dbReference type="GeneID" id="77725552"/>
<keyword evidence="2 5" id="KW-0067">ATP-binding</keyword>
<evidence type="ECO:0000313" key="9">
    <source>
        <dbReference type="EMBL" id="KAI9632015.1"/>
    </source>
</evidence>
<evidence type="ECO:0000256" key="6">
    <source>
        <dbReference type="RuleBase" id="RU000394"/>
    </source>
</evidence>